<dbReference type="GO" id="GO:0003677">
    <property type="term" value="F:DNA binding"/>
    <property type="evidence" value="ECO:0007669"/>
    <property type="project" value="InterPro"/>
</dbReference>
<dbReference type="Proteomes" id="UP001225498">
    <property type="component" value="Unassembled WGS sequence"/>
</dbReference>
<protein>
    <submittedName>
        <fullName evidence="5">Response regulator transcription factor</fullName>
    </submittedName>
    <submittedName>
        <fullName evidence="6">Transcriptional regulator</fullName>
    </submittedName>
</protein>
<dbReference type="PATRIC" id="fig|40324.61.peg.681"/>
<dbReference type="Proteomes" id="UP000243478">
    <property type="component" value="Unassembled WGS sequence"/>
</dbReference>
<dbReference type="InterPro" id="IPR011006">
    <property type="entry name" value="CheY-like_superfamily"/>
</dbReference>
<dbReference type="EMBL" id="ABLTIR010000043">
    <property type="protein sequence ID" value="EKZ1927200.1"/>
    <property type="molecule type" value="Genomic_DNA"/>
</dbReference>
<accession>A0A0F5ZPM8</accession>
<dbReference type="EMBL" id="JZRZ01000006">
    <property type="protein sequence ID" value="KKD57633.1"/>
    <property type="molecule type" value="Genomic_DNA"/>
</dbReference>
<dbReference type="OrthoDB" id="236568at2"/>
<dbReference type="SUPFAM" id="SSF52172">
    <property type="entry name" value="CheY-like"/>
    <property type="match status" value="1"/>
</dbReference>
<feature type="domain" description="Response regulatory" evidence="3">
    <location>
        <begin position="6"/>
        <end position="117"/>
    </location>
</feature>
<dbReference type="Pfam" id="PF00072">
    <property type="entry name" value="Response_reg"/>
    <property type="match status" value="1"/>
</dbReference>
<keyword evidence="2" id="KW-0597">Phosphoprotein</keyword>
<feature type="domain" description="HTH LytTR-type" evidence="4">
    <location>
        <begin position="150"/>
        <end position="243"/>
    </location>
</feature>
<evidence type="ECO:0000313" key="6">
    <source>
        <dbReference type="EMBL" id="KKD57633.1"/>
    </source>
</evidence>
<dbReference type="PROSITE" id="PS50110">
    <property type="entry name" value="RESPONSE_REGULATORY"/>
    <property type="match status" value="1"/>
</dbReference>
<evidence type="ECO:0000256" key="2">
    <source>
        <dbReference type="PROSITE-ProRule" id="PRU00169"/>
    </source>
</evidence>
<proteinExistence type="predicted"/>
<evidence type="ECO:0000313" key="7">
    <source>
        <dbReference type="Proteomes" id="UP000243478"/>
    </source>
</evidence>
<dbReference type="InterPro" id="IPR046947">
    <property type="entry name" value="LytR-like"/>
</dbReference>
<name>A0A0F5ZPM8_STEMA</name>
<feature type="modified residue" description="4-aspartylphosphate" evidence="2">
    <location>
        <position position="57"/>
    </location>
</feature>
<dbReference type="Gene3D" id="2.40.50.1020">
    <property type="entry name" value="LytTr DNA-binding domain"/>
    <property type="match status" value="1"/>
</dbReference>
<dbReference type="SMART" id="SM00850">
    <property type="entry name" value="LytTR"/>
    <property type="match status" value="1"/>
</dbReference>
<evidence type="ECO:0000313" key="5">
    <source>
        <dbReference type="EMBL" id="EKZ1927200.1"/>
    </source>
</evidence>
<evidence type="ECO:0000259" key="3">
    <source>
        <dbReference type="PROSITE" id="PS50110"/>
    </source>
</evidence>
<dbReference type="RefSeq" id="WP_005408094.1">
    <property type="nucleotide sequence ID" value="NZ_AP021908.1"/>
</dbReference>
<dbReference type="GO" id="GO:0000156">
    <property type="term" value="F:phosphorelay response regulator activity"/>
    <property type="evidence" value="ECO:0007669"/>
    <property type="project" value="InterPro"/>
</dbReference>
<dbReference type="PANTHER" id="PTHR37299:SF1">
    <property type="entry name" value="STAGE 0 SPORULATION PROTEIN A HOMOLOG"/>
    <property type="match status" value="1"/>
</dbReference>
<dbReference type="PANTHER" id="PTHR37299">
    <property type="entry name" value="TRANSCRIPTIONAL REGULATOR-RELATED"/>
    <property type="match status" value="1"/>
</dbReference>
<organism evidence="6 7">
    <name type="scientific">Stenotrophomonas maltophilia</name>
    <name type="common">Pseudomonas maltophilia</name>
    <name type="synonym">Xanthomonas maltophilia</name>
    <dbReference type="NCBI Taxonomy" id="40324"/>
    <lineage>
        <taxon>Bacteria</taxon>
        <taxon>Pseudomonadati</taxon>
        <taxon>Pseudomonadota</taxon>
        <taxon>Gammaproteobacteria</taxon>
        <taxon>Lysobacterales</taxon>
        <taxon>Lysobacteraceae</taxon>
        <taxon>Stenotrophomonas</taxon>
        <taxon>Stenotrophomonas maltophilia group</taxon>
    </lineage>
</organism>
<dbReference type="InterPro" id="IPR001789">
    <property type="entry name" value="Sig_transdc_resp-reg_receiver"/>
</dbReference>
<sequence length="243" mass="27131">MSGVLRVLIVDDARLARQELRTLLSALPWVQCVGEADDVPAAREAIATLAPDLVLLDVQMPSGSGFDVLDGLETVPAVVFVTAYDTYAVRAFQANALDYLVKPVEAPRLLEALQRARQREVVAGETPEPRSTLGAQDQVFVREGERCWFVAVSEIRRLVVDGNYTRLWFRDQNALLTRSLSALEARLPPELFFRANRNTLVNLRRIRGVTPSIADGYDLALDDGSEVEVSRRQARELRERMAL</sequence>
<evidence type="ECO:0000259" key="4">
    <source>
        <dbReference type="PROSITE" id="PS50930"/>
    </source>
</evidence>
<dbReference type="Pfam" id="PF04397">
    <property type="entry name" value="LytTR"/>
    <property type="match status" value="1"/>
</dbReference>
<dbReference type="InterPro" id="IPR007492">
    <property type="entry name" value="LytTR_DNA-bd_dom"/>
</dbReference>
<dbReference type="SMART" id="SM00448">
    <property type="entry name" value="REC"/>
    <property type="match status" value="1"/>
</dbReference>
<evidence type="ECO:0000256" key="1">
    <source>
        <dbReference type="ARBA" id="ARBA00023012"/>
    </source>
</evidence>
<reference evidence="5" key="2">
    <citation type="submission" date="2023-08" db="EMBL/GenBank/DDBJ databases">
        <authorList>
            <consortium name="Clinical and Environmental Microbiology Branch: Whole genome sequencing antimicrobial resistance pathogens in the healthcare setting"/>
        </authorList>
    </citation>
    <scope>NUCLEOTIDE SEQUENCE</scope>
    <source>
        <strain evidence="5">2023CJ-00293</strain>
    </source>
</reference>
<dbReference type="PROSITE" id="PS50930">
    <property type="entry name" value="HTH_LYTTR"/>
    <property type="match status" value="1"/>
</dbReference>
<dbReference type="Gene3D" id="3.40.50.2300">
    <property type="match status" value="1"/>
</dbReference>
<gene>
    <name evidence="5" type="ORF">REH87_002214</name>
    <name evidence="6" type="ORF">VM57_02725</name>
</gene>
<dbReference type="GeneID" id="93831804"/>
<comment type="caution">
    <text evidence="6">The sequence shown here is derived from an EMBL/GenBank/DDBJ whole genome shotgun (WGS) entry which is preliminary data.</text>
</comment>
<reference evidence="6 7" key="1">
    <citation type="submission" date="2015-03" db="EMBL/GenBank/DDBJ databases">
        <title>Draft genome of Stenotrophomonas maltophila isolated from urine specimen.</title>
        <authorList>
            <person name="Murugan N."/>
            <person name="Malathi J."/>
            <person name="Umashankar V."/>
            <person name="Madhavan H."/>
        </authorList>
    </citation>
    <scope>NUCLEOTIDE SEQUENCE [LARGE SCALE GENOMIC DNA]</scope>
    <source>
        <strain evidence="6 7">JMNMN1</strain>
    </source>
</reference>
<keyword evidence="1" id="KW-0902">Two-component regulatory system</keyword>
<dbReference type="AlphaFoldDB" id="A0A0F5ZPM8"/>